<dbReference type="EMBL" id="FNWU01000008">
    <property type="protein sequence ID" value="SEH57486.1"/>
    <property type="molecule type" value="Genomic_DNA"/>
</dbReference>
<protein>
    <submittedName>
        <fullName evidence="6">Protein SCO1/2</fullName>
    </submittedName>
</protein>
<evidence type="ECO:0000256" key="3">
    <source>
        <dbReference type="PIRSR" id="PIRSR603782-1"/>
    </source>
</evidence>
<organism evidence="6 7">
    <name type="scientific">Halopenitus malekzadehii</name>
    <dbReference type="NCBI Taxonomy" id="1267564"/>
    <lineage>
        <taxon>Archaea</taxon>
        <taxon>Methanobacteriati</taxon>
        <taxon>Methanobacteriota</taxon>
        <taxon>Stenosarchaea group</taxon>
        <taxon>Halobacteria</taxon>
        <taxon>Halobacteriales</taxon>
        <taxon>Haloferacaceae</taxon>
        <taxon>Halopenitus</taxon>
    </lineage>
</organism>
<keyword evidence="3" id="KW-0479">Metal-binding</keyword>
<dbReference type="PROSITE" id="PS51257">
    <property type="entry name" value="PROKAR_LIPOPROTEIN"/>
    <property type="match status" value="1"/>
</dbReference>
<evidence type="ECO:0000256" key="2">
    <source>
        <dbReference type="ARBA" id="ARBA00023008"/>
    </source>
</evidence>
<proteinExistence type="inferred from homology"/>
<evidence type="ECO:0000313" key="6">
    <source>
        <dbReference type="EMBL" id="SEH57486.1"/>
    </source>
</evidence>
<gene>
    <name evidence="6" type="ORF">SAMN05192561_10876</name>
</gene>
<keyword evidence="2 3" id="KW-0186">Copper</keyword>
<evidence type="ECO:0000256" key="1">
    <source>
        <dbReference type="ARBA" id="ARBA00010996"/>
    </source>
</evidence>
<dbReference type="GO" id="GO:0046872">
    <property type="term" value="F:metal ion binding"/>
    <property type="evidence" value="ECO:0007669"/>
    <property type="project" value="UniProtKB-KW"/>
</dbReference>
<dbReference type="RefSeq" id="WP_092817392.1">
    <property type="nucleotide sequence ID" value="NZ_FNWU01000008.1"/>
</dbReference>
<evidence type="ECO:0000259" key="5">
    <source>
        <dbReference type="PROSITE" id="PS51352"/>
    </source>
</evidence>
<feature type="domain" description="Thioredoxin" evidence="5">
    <location>
        <begin position="48"/>
        <end position="229"/>
    </location>
</feature>
<evidence type="ECO:0000256" key="4">
    <source>
        <dbReference type="PIRSR" id="PIRSR603782-2"/>
    </source>
</evidence>
<sequence length="230" mass="25676">MDRRHYIRSLAGAGVVGTAGCLGSVPGFGNENTVLGPPEQDLSEASHPSYGDELPAVTLPDPIAGEEISTERIFDERDRAVLLTFFYTHCPDGICAALIRYLRRAQIVASEQGAADEAAFLPITFDPERDTAAVLREYADRMNVNLDAGNWHFLRPESFEASQSLIREQFGLATKKVYDHDYQESLEYTFTHLGYIFLVNKQGIIERVYPGGKAISIERVEEDFTRVLNQ</sequence>
<dbReference type="Pfam" id="PF02630">
    <property type="entry name" value="SCO1-SenC"/>
    <property type="match status" value="1"/>
</dbReference>
<feature type="disulfide bond" description="Redox-active" evidence="4">
    <location>
        <begin position="90"/>
        <end position="95"/>
    </location>
</feature>
<comment type="similarity">
    <text evidence="1">Belongs to the SCO1/2 family.</text>
</comment>
<dbReference type="PROSITE" id="PS51352">
    <property type="entry name" value="THIOREDOXIN_2"/>
    <property type="match status" value="1"/>
</dbReference>
<dbReference type="STRING" id="1267564.SAMN05192561_10876"/>
<dbReference type="InterPro" id="IPR013766">
    <property type="entry name" value="Thioredoxin_domain"/>
</dbReference>
<name>A0A1H6J696_9EURY</name>
<dbReference type="InterPro" id="IPR036249">
    <property type="entry name" value="Thioredoxin-like_sf"/>
</dbReference>
<evidence type="ECO:0000313" key="7">
    <source>
        <dbReference type="Proteomes" id="UP000199215"/>
    </source>
</evidence>
<dbReference type="AlphaFoldDB" id="A0A1H6J696"/>
<keyword evidence="4" id="KW-1015">Disulfide bond</keyword>
<reference evidence="6 7" key="1">
    <citation type="submission" date="2016-10" db="EMBL/GenBank/DDBJ databases">
        <authorList>
            <person name="de Groot N.N."/>
        </authorList>
    </citation>
    <scope>NUCLEOTIDE SEQUENCE [LARGE SCALE GENOMIC DNA]</scope>
    <source>
        <strain evidence="6 7">IBRC-M10418</strain>
    </source>
</reference>
<feature type="binding site" evidence="3">
    <location>
        <position position="192"/>
    </location>
    <ligand>
        <name>Cu cation</name>
        <dbReference type="ChEBI" id="CHEBI:23378"/>
    </ligand>
</feature>
<feature type="binding site" evidence="3">
    <location>
        <position position="90"/>
    </location>
    <ligand>
        <name>Cu cation</name>
        <dbReference type="ChEBI" id="CHEBI:23378"/>
    </ligand>
</feature>
<keyword evidence="7" id="KW-1185">Reference proteome</keyword>
<dbReference type="Proteomes" id="UP000199215">
    <property type="component" value="Unassembled WGS sequence"/>
</dbReference>
<dbReference type="Gene3D" id="3.40.30.10">
    <property type="entry name" value="Glutaredoxin"/>
    <property type="match status" value="1"/>
</dbReference>
<accession>A0A1H6J696</accession>
<dbReference type="SUPFAM" id="SSF52833">
    <property type="entry name" value="Thioredoxin-like"/>
    <property type="match status" value="1"/>
</dbReference>
<dbReference type="OrthoDB" id="27579at2157"/>
<dbReference type="InterPro" id="IPR003782">
    <property type="entry name" value="SCO1/SenC"/>
</dbReference>
<dbReference type="CDD" id="cd02968">
    <property type="entry name" value="SCO"/>
    <property type="match status" value="1"/>
</dbReference>
<feature type="binding site" evidence="3">
    <location>
        <position position="95"/>
    </location>
    <ligand>
        <name>Cu cation</name>
        <dbReference type="ChEBI" id="CHEBI:23378"/>
    </ligand>
</feature>